<comment type="function">
    <text evidence="9">CRISPR (clustered regularly interspaced short palindromic repeat), is an adaptive immune system that provides protection against mobile genetic elements (viruses, transposable elements and conjugative plasmids). CRISPR clusters contain sequences complementary to antecedent mobile elements and target invading nucleic acids. CRISPR clusters are transcribed and processed into CRISPR RNA (crRNA). Functions as a ssRNA-specific endoribonuclease. Involved in the integration of spacer DNA into the CRISPR cassette.</text>
</comment>
<comment type="cofactor">
    <cofactor evidence="1 9">
        <name>Mg(2+)</name>
        <dbReference type="ChEBI" id="CHEBI:18420"/>
    </cofactor>
</comment>
<comment type="caution">
    <text evidence="10">The sequence shown here is derived from an EMBL/GenBank/DDBJ whole genome shotgun (WGS) entry which is preliminary data.</text>
</comment>
<evidence type="ECO:0000256" key="1">
    <source>
        <dbReference type="ARBA" id="ARBA00001946"/>
    </source>
</evidence>
<keyword evidence="3 9" id="KW-0540">Nuclease</keyword>
<evidence type="ECO:0000256" key="7">
    <source>
        <dbReference type="ARBA" id="ARBA00022842"/>
    </source>
</evidence>
<gene>
    <name evidence="9 10" type="primary">cas2</name>
    <name evidence="10" type="ORF">K6V98_07785</name>
</gene>
<keyword evidence="4 9" id="KW-0479">Metal-binding</keyword>
<keyword evidence="5 9" id="KW-0255">Endonuclease</keyword>
<evidence type="ECO:0000256" key="3">
    <source>
        <dbReference type="ARBA" id="ARBA00022722"/>
    </source>
</evidence>
<proteinExistence type="inferred from homology"/>
<keyword evidence="11" id="KW-1185">Reference proteome</keyword>
<sequence length="111" mass="12651">MSEERRIRFMRLLVLFDLPVGTAAQKKRYAAFRKFLIKEGYLMLQNSVYSKLLLNEAAVASALTRLQANRPSEGLVQALRVTERQFATMVCIAGKEVAHDEVDTMENFLVL</sequence>
<evidence type="ECO:0000313" key="11">
    <source>
        <dbReference type="Proteomes" id="UP000700908"/>
    </source>
</evidence>
<dbReference type="Proteomes" id="UP000700908">
    <property type="component" value="Unassembled WGS sequence"/>
</dbReference>
<evidence type="ECO:0000256" key="2">
    <source>
        <dbReference type="ARBA" id="ARBA00009959"/>
    </source>
</evidence>
<keyword evidence="6 9" id="KW-0378">Hydrolase</keyword>
<dbReference type="EMBL" id="JAIMFO010000008">
    <property type="protein sequence ID" value="MBY4798244.1"/>
    <property type="molecule type" value="Genomic_DNA"/>
</dbReference>
<dbReference type="GO" id="GO:0004519">
    <property type="term" value="F:endonuclease activity"/>
    <property type="evidence" value="ECO:0007669"/>
    <property type="project" value="UniProtKB-KW"/>
</dbReference>
<accession>A0ABS7MLK5</accession>
<dbReference type="NCBIfam" id="TIGR01573">
    <property type="entry name" value="cas2"/>
    <property type="match status" value="1"/>
</dbReference>
<dbReference type="RefSeq" id="WP_222199959.1">
    <property type="nucleotide sequence ID" value="NZ_JAIMFO010000008.1"/>
</dbReference>
<dbReference type="HAMAP" id="MF_01471">
    <property type="entry name" value="Cas2"/>
    <property type="match status" value="1"/>
</dbReference>
<reference evidence="10 11" key="1">
    <citation type="submission" date="2021-08" db="EMBL/GenBank/DDBJ databases">
        <title>Collinsella faecalis sp. nov. isolated from swine faeces.</title>
        <authorList>
            <person name="Oh B.S."/>
            <person name="Lee J.H."/>
        </authorList>
    </citation>
    <scope>NUCLEOTIDE SEQUENCE [LARGE SCALE GENOMIC DNA]</scope>
    <source>
        <strain evidence="10 11">AGMB00827</strain>
    </source>
</reference>
<evidence type="ECO:0000256" key="4">
    <source>
        <dbReference type="ARBA" id="ARBA00022723"/>
    </source>
</evidence>
<protein>
    <recommendedName>
        <fullName evidence="9">CRISPR-associated endoribonuclease Cas2</fullName>
        <ecNumber evidence="9">3.1.-.-</ecNumber>
    </recommendedName>
</protein>
<comment type="subunit">
    <text evidence="9">Homodimer, forms a heterotetramer with a Cas1 homodimer.</text>
</comment>
<name>A0ABS7MLK5_9ACTN</name>
<dbReference type="EC" id="3.1.-.-" evidence="9"/>
<feature type="binding site" evidence="9">
    <location>
        <position position="17"/>
    </location>
    <ligand>
        <name>Mg(2+)</name>
        <dbReference type="ChEBI" id="CHEBI:18420"/>
        <note>catalytic</note>
    </ligand>
</feature>
<evidence type="ECO:0000256" key="9">
    <source>
        <dbReference type="HAMAP-Rule" id="MF_01471"/>
    </source>
</evidence>
<comment type="similarity">
    <text evidence="2 9">Belongs to the CRISPR-associated endoribonuclease Cas2 protein family.</text>
</comment>
<organism evidence="10 11">
    <name type="scientific">Collinsella ureilytica</name>
    <dbReference type="NCBI Taxonomy" id="2869515"/>
    <lineage>
        <taxon>Bacteria</taxon>
        <taxon>Bacillati</taxon>
        <taxon>Actinomycetota</taxon>
        <taxon>Coriobacteriia</taxon>
        <taxon>Coriobacteriales</taxon>
        <taxon>Coriobacteriaceae</taxon>
        <taxon>Collinsella</taxon>
    </lineage>
</organism>
<dbReference type="InterPro" id="IPR019199">
    <property type="entry name" value="Virulence_VapD/CRISPR_Cas2"/>
</dbReference>
<evidence type="ECO:0000313" key="10">
    <source>
        <dbReference type="EMBL" id="MBY4798244.1"/>
    </source>
</evidence>
<evidence type="ECO:0000256" key="5">
    <source>
        <dbReference type="ARBA" id="ARBA00022759"/>
    </source>
</evidence>
<dbReference type="Pfam" id="PF09827">
    <property type="entry name" value="CRISPR_Cas2"/>
    <property type="match status" value="1"/>
</dbReference>
<keyword evidence="8 9" id="KW-0051">Antiviral defense</keyword>
<keyword evidence="7 9" id="KW-0460">Magnesium</keyword>
<dbReference type="SUPFAM" id="SSF143430">
    <property type="entry name" value="TTP0101/SSO1404-like"/>
    <property type="match status" value="1"/>
</dbReference>
<evidence type="ECO:0000256" key="6">
    <source>
        <dbReference type="ARBA" id="ARBA00022801"/>
    </source>
</evidence>
<evidence type="ECO:0000256" key="8">
    <source>
        <dbReference type="ARBA" id="ARBA00023118"/>
    </source>
</evidence>
<dbReference type="InterPro" id="IPR021127">
    <property type="entry name" value="CRISPR_associated_Cas2"/>
</dbReference>